<name>A0A6N4QKY2_9LEPT</name>
<dbReference type="AlphaFoldDB" id="A0A6N4QKY2"/>
<protein>
    <submittedName>
        <fullName evidence="1">Uncharacterized protein</fullName>
    </submittedName>
</protein>
<evidence type="ECO:0000313" key="1">
    <source>
        <dbReference type="EMBL" id="TGL89943.1"/>
    </source>
</evidence>
<sequence>MKGLRNKISVSLTGAVALAFLFLTFSTPFSSNLPGKLPTQKQIIDGIESEYKEPVQLEEESEFLFSFLSLTHKNILFVFKGKITSLQDRFQFHFCNIQTLNLLNLPPPSLV</sequence>
<proteinExistence type="predicted"/>
<organism evidence="1 2">
    <name type="scientific">Leptospira yasudae</name>
    <dbReference type="NCBI Taxonomy" id="2202201"/>
    <lineage>
        <taxon>Bacteria</taxon>
        <taxon>Pseudomonadati</taxon>
        <taxon>Spirochaetota</taxon>
        <taxon>Spirochaetia</taxon>
        <taxon>Leptospirales</taxon>
        <taxon>Leptospiraceae</taxon>
        <taxon>Leptospira</taxon>
    </lineage>
</organism>
<dbReference type="Proteomes" id="UP000297613">
    <property type="component" value="Unassembled WGS sequence"/>
</dbReference>
<reference evidence="1 2" key="1">
    <citation type="journal article" date="2019" name="PLoS Negl. Trop. Dis.">
        <title>Revisiting the worldwide diversity of Leptospira species in the environment.</title>
        <authorList>
            <person name="Vincent A.T."/>
            <person name="Schiettekatte O."/>
            <person name="Bourhy P."/>
            <person name="Veyrier F.J."/>
            <person name="Picardeau M."/>
        </authorList>
    </citation>
    <scope>NUCLEOTIDE SEQUENCE [LARGE SCALE GENOMIC DNA]</scope>
    <source>
        <strain evidence="1 2">201702445</strain>
    </source>
</reference>
<dbReference type="RefSeq" id="WP_135573918.1">
    <property type="nucleotide sequence ID" value="NZ_RQGK01000007.1"/>
</dbReference>
<evidence type="ECO:0000313" key="2">
    <source>
        <dbReference type="Proteomes" id="UP000297613"/>
    </source>
</evidence>
<comment type="caution">
    <text evidence="1">The sequence shown here is derived from an EMBL/GenBank/DDBJ whole genome shotgun (WGS) entry which is preliminary data.</text>
</comment>
<gene>
    <name evidence="1" type="ORF">EHQ83_00675</name>
</gene>
<dbReference type="EMBL" id="RQGM01000004">
    <property type="protein sequence ID" value="TGL89943.1"/>
    <property type="molecule type" value="Genomic_DNA"/>
</dbReference>
<accession>A0A6N4QKY2</accession>